<feature type="compositionally biased region" description="Basic and acidic residues" evidence="1">
    <location>
        <begin position="78"/>
        <end position="90"/>
    </location>
</feature>
<sequence length="165" mass="18807">MTITLADTKSIVHRAFRSTTRATSAALNFQISHLSILSSSHLAVTFDYSTGAWIRHVIRSRDKTKTWKEERRSAVRWMKEKIEGKKENKSSNHRLKKPDPLVQRPPRASNASERASRSTSSTERSQKSRFKSTLVLRMTLASSTRLFVTRSRHCGAISTRTHAQI</sequence>
<reference evidence="2 3" key="1">
    <citation type="submission" date="2015-04" db="EMBL/GenBank/DDBJ databases">
        <title>Complete genome sequence of Schizopora paradoxa KUC8140, a cosmopolitan wood degrader in East Asia.</title>
        <authorList>
            <consortium name="DOE Joint Genome Institute"/>
            <person name="Min B."/>
            <person name="Park H."/>
            <person name="Jang Y."/>
            <person name="Kim J.-J."/>
            <person name="Kim K.H."/>
            <person name="Pangilinan J."/>
            <person name="Lipzen A."/>
            <person name="Riley R."/>
            <person name="Grigoriev I.V."/>
            <person name="Spatafora J.W."/>
            <person name="Choi I.-G."/>
        </authorList>
    </citation>
    <scope>NUCLEOTIDE SEQUENCE [LARGE SCALE GENOMIC DNA]</scope>
    <source>
        <strain evidence="2 3">KUC8140</strain>
    </source>
</reference>
<dbReference type="InParanoid" id="A0A0H2RC35"/>
<evidence type="ECO:0000313" key="2">
    <source>
        <dbReference type="EMBL" id="KLO09042.1"/>
    </source>
</evidence>
<accession>A0A0H2RC35</accession>
<organism evidence="2 3">
    <name type="scientific">Schizopora paradoxa</name>
    <dbReference type="NCBI Taxonomy" id="27342"/>
    <lineage>
        <taxon>Eukaryota</taxon>
        <taxon>Fungi</taxon>
        <taxon>Dikarya</taxon>
        <taxon>Basidiomycota</taxon>
        <taxon>Agaricomycotina</taxon>
        <taxon>Agaricomycetes</taxon>
        <taxon>Hymenochaetales</taxon>
        <taxon>Schizoporaceae</taxon>
        <taxon>Schizopora</taxon>
    </lineage>
</organism>
<dbReference type="AlphaFoldDB" id="A0A0H2RC35"/>
<evidence type="ECO:0000256" key="1">
    <source>
        <dbReference type="SAM" id="MobiDB-lite"/>
    </source>
</evidence>
<feature type="compositionally biased region" description="Low complexity" evidence="1">
    <location>
        <begin position="104"/>
        <end position="123"/>
    </location>
</feature>
<dbReference type="EMBL" id="KQ086068">
    <property type="protein sequence ID" value="KLO09042.1"/>
    <property type="molecule type" value="Genomic_DNA"/>
</dbReference>
<protein>
    <submittedName>
        <fullName evidence="2">Uncharacterized protein</fullName>
    </submittedName>
</protein>
<evidence type="ECO:0000313" key="3">
    <source>
        <dbReference type="Proteomes" id="UP000053477"/>
    </source>
</evidence>
<dbReference type="Proteomes" id="UP000053477">
    <property type="component" value="Unassembled WGS sequence"/>
</dbReference>
<feature type="region of interest" description="Disordered" evidence="1">
    <location>
        <begin position="78"/>
        <end position="130"/>
    </location>
</feature>
<name>A0A0H2RC35_9AGAM</name>
<gene>
    <name evidence="2" type="ORF">SCHPADRAFT_583075</name>
</gene>
<proteinExistence type="predicted"/>
<keyword evidence="3" id="KW-1185">Reference proteome</keyword>